<name>H8Z4J9_9GAMM</name>
<dbReference type="STRING" id="631362.Thi970DRAFT_03880"/>
<reference evidence="3" key="1">
    <citation type="submission" date="2011-06" db="EMBL/GenBank/DDBJ databases">
        <authorList>
            <consortium name="US DOE Joint Genome Institute (JGI-PGF)"/>
            <person name="Lucas S."/>
            <person name="Han J."/>
            <person name="Lapidus A."/>
            <person name="Cheng J.-F."/>
            <person name="Goodwin L."/>
            <person name="Pitluck S."/>
            <person name="Peters L."/>
            <person name="Land M.L."/>
            <person name="Hauser L."/>
            <person name="Vogl K."/>
            <person name="Liu Z."/>
            <person name="Overmann J."/>
            <person name="Frigaard N.-U."/>
            <person name="Bryant D.A."/>
            <person name="Woyke T.J."/>
        </authorList>
    </citation>
    <scope>NUCLEOTIDE SEQUENCE [LARGE SCALE GENOMIC DNA]</scope>
    <source>
        <strain evidence="3">970</strain>
    </source>
</reference>
<dbReference type="EMBL" id="JH603170">
    <property type="protein sequence ID" value="EIC20256.1"/>
    <property type="molecule type" value="Genomic_DNA"/>
</dbReference>
<sequence>MKATAQGKDTLQWGACAIDGDDHFGQKTAADLQYTACDGVDPQPLSQYGAGPQVGAQVQGGPGSWLWGGQGDSSDFSSFSGARGPAWARGDGIQQSEGNGQCAMVVQPDNFDYSEESIAQLLYMIEEEKLAGDLYDAFYEQTGIVAFAQIAASEDRHMATLLGQAGAIGLDTAEIMVLPSGDYINEDLNALYSELLETGGASADAALEAGVIVESTDIADLQQAAIGLVGTPLGTAYEHLLNGSAAHLAAFEGLLIG</sequence>
<dbReference type="OrthoDB" id="9801086at2"/>
<evidence type="ECO:0000313" key="2">
    <source>
        <dbReference type="EMBL" id="EIC20256.1"/>
    </source>
</evidence>
<protein>
    <recommendedName>
        <fullName evidence="1">DUF2202 domain-containing protein</fullName>
    </recommendedName>
</protein>
<accession>H8Z4J9</accession>
<dbReference type="RefSeq" id="WP_009150659.1">
    <property type="nucleotide sequence ID" value="NZ_CP121471.1"/>
</dbReference>
<dbReference type="Pfam" id="PF09968">
    <property type="entry name" value="DUF2202"/>
    <property type="match status" value="1"/>
</dbReference>
<reference evidence="2 3" key="2">
    <citation type="submission" date="2011-11" db="EMBL/GenBank/DDBJ databases">
        <authorList>
            <consortium name="US DOE Joint Genome Institute"/>
            <person name="Lucas S."/>
            <person name="Han J."/>
            <person name="Lapidus A."/>
            <person name="Cheng J.-F."/>
            <person name="Goodwin L."/>
            <person name="Pitluck S."/>
            <person name="Peters L."/>
            <person name="Ovchinnikova G."/>
            <person name="Zhang X."/>
            <person name="Detter J.C."/>
            <person name="Han C."/>
            <person name="Tapia R."/>
            <person name="Land M."/>
            <person name="Hauser L."/>
            <person name="Kyrpides N."/>
            <person name="Ivanova N."/>
            <person name="Pagani I."/>
            <person name="Vogl K."/>
            <person name="Liu Z."/>
            <person name="Overmann J."/>
            <person name="Frigaard N.-U."/>
            <person name="Bryant D."/>
            <person name="Woyke T."/>
        </authorList>
    </citation>
    <scope>NUCLEOTIDE SEQUENCE [LARGE SCALE GENOMIC DNA]</scope>
    <source>
        <strain evidence="2 3">970</strain>
    </source>
</reference>
<keyword evidence="3" id="KW-1185">Reference proteome</keyword>
<dbReference type="AlphaFoldDB" id="H8Z4J9"/>
<dbReference type="eggNOG" id="COG4902">
    <property type="taxonomic scope" value="Bacteria"/>
</dbReference>
<dbReference type="InterPro" id="IPR012347">
    <property type="entry name" value="Ferritin-like"/>
</dbReference>
<organism evidence="2 3">
    <name type="scientific">Thiorhodovibrio frisius</name>
    <dbReference type="NCBI Taxonomy" id="631362"/>
    <lineage>
        <taxon>Bacteria</taxon>
        <taxon>Pseudomonadati</taxon>
        <taxon>Pseudomonadota</taxon>
        <taxon>Gammaproteobacteria</taxon>
        <taxon>Chromatiales</taxon>
        <taxon>Chromatiaceae</taxon>
        <taxon>Thiorhodovibrio</taxon>
    </lineage>
</organism>
<dbReference type="Gene3D" id="1.20.1260.10">
    <property type="match status" value="1"/>
</dbReference>
<dbReference type="HOGENOM" id="CLU_1081572_0_0_6"/>
<gene>
    <name evidence="2" type="ORF">Thi970DRAFT_03880</name>
</gene>
<dbReference type="Proteomes" id="UP000002964">
    <property type="component" value="Unassembled WGS sequence"/>
</dbReference>
<proteinExistence type="predicted"/>
<feature type="domain" description="DUF2202" evidence="1">
    <location>
        <begin position="119"/>
        <end position="251"/>
    </location>
</feature>
<dbReference type="InterPro" id="IPR019243">
    <property type="entry name" value="DUF2202"/>
</dbReference>
<evidence type="ECO:0000259" key="1">
    <source>
        <dbReference type="Pfam" id="PF09968"/>
    </source>
</evidence>
<evidence type="ECO:0000313" key="3">
    <source>
        <dbReference type="Proteomes" id="UP000002964"/>
    </source>
</evidence>